<organism evidence="1 2">
    <name type="scientific">Rhabditophanes sp. KR3021</name>
    <dbReference type="NCBI Taxonomy" id="114890"/>
    <lineage>
        <taxon>Eukaryota</taxon>
        <taxon>Metazoa</taxon>
        <taxon>Ecdysozoa</taxon>
        <taxon>Nematoda</taxon>
        <taxon>Chromadorea</taxon>
        <taxon>Rhabditida</taxon>
        <taxon>Tylenchina</taxon>
        <taxon>Panagrolaimomorpha</taxon>
        <taxon>Strongyloidoidea</taxon>
        <taxon>Alloionematidae</taxon>
        <taxon>Rhabditophanes</taxon>
    </lineage>
</organism>
<protein>
    <submittedName>
        <fullName evidence="2">CLASP_N domain-containing protein</fullName>
    </submittedName>
</protein>
<name>A0AC35TZC2_9BILA</name>
<proteinExistence type="predicted"/>
<sequence length="612" mass="68361">MASATGVVKIINLLPIIDVYGTLTRNHYQAKVEGKDFNLADTPNDILFTSDIIPGSSDENSRRILQKIALKNYEHNVAASTLRRNNEKTELEIDETNGYARIVKTPKSIRKNIPTDLPPSPLMGYMTNRETFPSPKYSEKKFSTEFDASLTKRLNLEGKKGQAARKAGNVEGIGDIKIDDGNICESVIKLHQITTTNQQMLLDAENSLNEQVSLLKCRDSPKVNREQNGGVVGARWRSAAFSGTNLKPLSALIPTELRENASKIPKLAHTPSIASKKDVIEEPMMTRSCFLPSPQPELAPTTNDSSSSQIKRNMSSSFQHIKEIKTPPTIKKNKLNKLNHHKSSDQVANDGKKLEIKGEQEKFVMSCCSPIESRRNISRNSSVYQIKVSQIDNAVKKNGLFNSNEKYCNSYSSSSSSLKTLNNKGDETPIKMAPSKVNVPSCINNCGSSEIVSKLLPSCVKKDDKKRQDGFVTDGNDNFPKNDEKVTLRTKKKIGIAGLEKVQDTTTNMAMIATVYPFKRNTNQADSNQVDIKKKGYESDDDYDRSHFKIEDVTDDPNYKSPDENENYEGSLVEYCKLDQNKNAFNPRNSVFEAVSMTQQTYPEHKPPEEND</sequence>
<dbReference type="WBParaSite" id="RSKR_0000597200.1">
    <property type="protein sequence ID" value="RSKR_0000597200.1"/>
    <property type="gene ID" value="RSKR_0000597200"/>
</dbReference>
<dbReference type="Proteomes" id="UP000095286">
    <property type="component" value="Unplaced"/>
</dbReference>
<reference evidence="2" key="1">
    <citation type="submission" date="2016-11" db="UniProtKB">
        <authorList>
            <consortium name="WormBaseParasite"/>
        </authorList>
    </citation>
    <scope>IDENTIFICATION</scope>
    <source>
        <strain evidence="2">KR3021</strain>
    </source>
</reference>
<evidence type="ECO:0000313" key="1">
    <source>
        <dbReference type="Proteomes" id="UP000095286"/>
    </source>
</evidence>
<evidence type="ECO:0000313" key="2">
    <source>
        <dbReference type="WBParaSite" id="RSKR_0000597200.1"/>
    </source>
</evidence>
<accession>A0AC35TZC2</accession>